<dbReference type="AlphaFoldDB" id="A0A0V8QIW9"/>
<keyword evidence="2" id="KW-0238">DNA-binding</keyword>
<dbReference type="Gene3D" id="1.10.443.10">
    <property type="entry name" value="Intergrase catalytic core"/>
    <property type="match status" value="1"/>
</dbReference>
<evidence type="ECO:0000256" key="1">
    <source>
        <dbReference type="ARBA" id="ARBA00008857"/>
    </source>
</evidence>
<dbReference type="PANTHER" id="PTHR30349:SF41">
    <property type="entry name" value="INTEGRASE_RECOMBINASE PROTEIN MJ0367-RELATED"/>
    <property type="match status" value="1"/>
</dbReference>
<dbReference type="EMBL" id="LNAM01000004">
    <property type="protein sequence ID" value="KSV60496.1"/>
    <property type="molecule type" value="Genomic_DNA"/>
</dbReference>
<dbReference type="Proteomes" id="UP000054874">
    <property type="component" value="Unassembled WGS sequence"/>
</dbReference>
<dbReference type="InterPro" id="IPR011010">
    <property type="entry name" value="DNA_brk_join_enz"/>
</dbReference>
<dbReference type="GO" id="GO:0006310">
    <property type="term" value="P:DNA recombination"/>
    <property type="evidence" value="ECO:0007669"/>
    <property type="project" value="UniProtKB-KW"/>
</dbReference>
<name>A0A0V8QIW9_9FIRM</name>
<evidence type="ECO:0000313" key="6">
    <source>
        <dbReference type="Proteomes" id="UP000054874"/>
    </source>
</evidence>
<reference evidence="5 6" key="1">
    <citation type="submission" date="2015-11" db="EMBL/GenBank/DDBJ databases">
        <title>Butyribacter intestini gen. nov., sp. nov., a butyric acid-producing bacterium of the family Lachnospiraceae isolated from the human faeces.</title>
        <authorList>
            <person name="Zou Y."/>
            <person name="Xue W."/>
            <person name="Luo G."/>
            <person name="Lv M."/>
        </authorList>
    </citation>
    <scope>NUCLEOTIDE SEQUENCE [LARGE SCALE GENOMIC DNA]</scope>
    <source>
        <strain evidence="5 6">ACET-33324</strain>
    </source>
</reference>
<proteinExistence type="inferred from homology"/>
<organism evidence="5 6">
    <name type="scientific">Acetivibrio ethanolgignens</name>
    <dbReference type="NCBI Taxonomy" id="290052"/>
    <lineage>
        <taxon>Bacteria</taxon>
        <taxon>Bacillati</taxon>
        <taxon>Bacillota</taxon>
        <taxon>Clostridia</taxon>
        <taxon>Eubacteriales</taxon>
        <taxon>Oscillospiraceae</taxon>
        <taxon>Acetivibrio</taxon>
    </lineage>
</organism>
<gene>
    <name evidence="5" type="ORF">ASU35_16650</name>
</gene>
<evidence type="ECO:0000256" key="2">
    <source>
        <dbReference type="ARBA" id="ARBA00023125"/>
    </source>
</evidence>
<dbReference type="Pfam" id="PF00589">
    <property type="entry name" value="Phage_integrase"/>
    <property type="match status" value="1"/>
</dbReference>
<dbReference type="GO" id="GO:0015074">
    <property type="term" value="P:DNA integration"/>
    <property type="evidence" value="ECO:0007669"/>
    <property type="project" value="InterPro"/>
</dbReference>
<comment type="caution">
    <text evidence="5">The sequence shown here is derived from an EMBL/GenBank/DDBJ whole genome shotgun (WGS) entry which is preliminary data.</text>
</comment>
<dbReference type="PANTHER" id="PTHR30349">
    <property type="entry name" value="PHAGE INTEGRASE-RELATED"/>
    <property type="match status" value="1"/>
</dbReference>
<sequence>MMNKRTRAIDEDTYKLIIATMKNGFAHEGVQYKPNERIATVLVLEYNLGLRVGDILQLKIDSFVKDGSRYRLDMYEQKTGKYRNFTVPVEVYSYVRDYAYAHGISPSARLFPITERAVLKHLKAVCSYLALNGVGSHSFRKGFATNVYVNNHYNIELVRTLLQHSSVNVTQRYIGIGSKELEDAIQKNVCLG</sequence>
<dbReference type="PROSITE" id="PS51898">
    <property type="entry name" value="TYR_RECOMBINASE"/>
    <property type="match status" value="1"/>
</dbReference>
<evidence type="ECO:0000256" key="3">
    <source>
        <dbReference type="ARBA" id="ARBA00023172"/>
    </source>
</evidence>
<protein>
    <submittedName>
        <fullName evidence="5">Integrase</fullName>
    </submittedName>
</protein>
<dbReference type="GO" id="GO:0003677">
    <property type="term" value="F:DNA binding"/>
    <property type="evidence" value="ECO:0007669"/>
    <property type="project" value="UniProtKB-KW"/>
</dbReference>
<dbReference type="InterPro" id="IPR013762">
    <property type="entry name" value="Integrase-like_cat_sf"/>
</dbReference>
<keyword evidence="3" id="KW-0233">DNA recombination</keyword>
<accession>A0A0V8QIW9</accession>
<dbReference type="InterPro" id="IPR050090">
    <property type="entry name" value="Tyrosine_recombinase_XerCD"/>
</dbReference>
<evidence type="ECO:0000259" key="4">
    <source>
        <dbReference type="PROSITE" id="PS51898"/>
    </source>
</evidence>
<dbReference type="SUPFAM" id="SSF56349">
    <property type="entry name" value="DNA breaking-rejoining enzymes"/>
    <property type="match status" value="1"/>
</dbReference>
<feature type="domain" description="Tyr recombinase" evidence="4">
    <location>
        <begin position="4"/>
        <end position="186"/>
    </location>
</feature>
<dbReference type="InterPro" id="IPR002104">
    <property type="entry name" value="Integrase_catalytic"/>
</dbReference>
<dbReference type="OrthoDB" id="87056at2"/>
<comment type="similarity">
    <text evidence="1">Belongs to the 'phage' integrase family.</text>
</comment>
<evidence type="ECO:0000313" key="5">
    <source>
        <dbReference type="EMBL" id="KSV60496.1"/>
    </source>
</evidence>
<keyword evidence="6" id="KW-1185">Reference proteome</keyword>